<proteinExistence type="inferred from homology"/>
<organism evidence="10 11">
    <name type="scientific">Lichenifustis flavocetrariae</name>
    <dbReference type="NCBI Taxonomy" id="2949735"/>
    <lineage>
        <taxon>Bacteria</taxon>
        <taxon>Pseudomonadati</taxon>
        <taxon>Pseudomonadota</taxon>
        <taxon>Alphaproteobacteria</taxon>
        <taxon>Hyphomicrobiales</taxon>
        <taxon>Lichenihabitantaceae</taxon>
        <taxon>Lichenifustis</taxon>
    </lineage>
</organism>
<evidence type="ECO:0000256" key="2">
    <source>
        <dbReference type="ARBA" id="ARBA00022448"/>
    </source>
</evidence>
<keyword evidence="5 8" id="KW-0812">Transmembrane</keyword>
<dbReference type="Proteomes" id="UP001165667">
    <property type="component" value="Unassembled WGS sequence"/>
</dbReference>
<evidence type="ECO:0000313" key="10">
    <source>
        <dbReference type="EMBL" id="MCW6507811.1"/>
    </source>
</evidence>
<comment type="subcellular location">
    <subcellularLocation>
        <location evidence="1">Cell inner membrane</location>
        <topology evidence="1">Multi-pass membrane protein</topology>
    </subcellularLocation>
    <subcellularLocation>
        <location evidence="8">Cell membrane</location>
        <topology evidence="8">Multi-pass membrane protein</topology>
    </subcellularLocation>
</comment>
<feature type="transmembrane region" description="Helical" evidence="8">
    <location>
        <begin position="76"/>
        <end position="98"/>
    </location>
</feature>
<accession>A0AA41YV68</accession>
<comment type="caution">
    <text evidence="10">The sequence shown here is derived from an EMBL/GenBank/DDBJ whole genome shotgun (WGS) entry which is preliminary data.</text>
</comment>
<evidence type="ECO:0000256" key="3">
    <source>
        <dbReference type="ARBA" id="ARBA00022475"/>
    </source>
</evidence>
<feature type="domain" description="ABC transmembrane type-1" evidence="9">
    <location>
        <begin position="72"/>
        <end position="260"/>
    </location>
</feature>
<keyword evidence="6 8" id="KW-1133">Transmembrane helix</keyword>
<evidence type="ECO:0000256" key="8">
    <source>
        <dbReference type="RuleBase" id="RU363032"/>
    </source>
</evidence>
<feature type="transmembrane region" description="Helical" evidence="8">
    <location>
        <begin position="240"/>
        <end position="263"/>
    </location>
</feature>
<feature type="transmembrane region" description="Helical" evidence="8">
    <location>
        <begin position="184"/>
        <end position="207"/>
    </location>
</feature>
<evidence type="ECO:0000256" key="4">
    <source>
        <dbReference type="ARBA" id="ARBA00022519"/>
    </source>
</evidence>
<evidence type="ECO:0000313" key="11">
    <source>
        <dbReference type="Proteomes" id="UP001165667"/>
    </source>
</evidence>
<gene>
    <name evidence="10" type="ORF">M8523_07235</name>
</gene>
<dbReference type="PROSITE" id="PS50928">
    <property type="entry name" value="ABC_TM1"/>
    <property type="match status" value="1"/>
</dbReference>
<dbReference type="CDD" id="cd06261">
    <property type="entry name" value="TM_PBP2"/>
    <property type="match status" value="1"/>
</dbReference>
<dbReference type="SUPFAM" id="SSF161098">
    <property type="entry name" value="MetI-like"/>
    <property type="match status" value="1"/>
</dbReference>
<feature type="transmembrane region" description="Helical" evidence="8">
    <location>
        <begin position="110"/>
        <end position="131"/>
    </location>
</feature>
<keyword evidence="11" id="KW-1185">Reference proteome</keyword>
<dbReference type="PANTHER" id="PTHR43357">
    <property type="entry name" value="INNER MEMBRANE ABC TRANSPORTER PERMEASE PROTEIN YDCV"/>
    <property type="match status" value="1"/>
</dbReference>
<evidence type="ECO:0000259" key="9">
    <source>
        <dbReference type="PROSITE" id="PS50928"/>
    </source>
</evidence>
<dbReference type="Pfam" id="PF00528">
    <property type="entry name" value="BPD_transp_1"/>
    <property type="match status" value="1"/>
</dbReference>
<sequence length="272" mass="29226">MRISPYATLPQKVGVWTIRLFALLMCLYLAGPIVVFIPLSFSDKALFHYPIQSFSLRWYHQLVTSPEWLRAVLNSLAVATSASVLATILGVAAAFGLWRARFRGKEAVMMVIMTPMIVPAVISGVSMYLALAKVGLGNTHLGLILAHTALAAPLVVITVSATLSKFDTTLLRAAANLGANPLTAFRRVCLPVIASGVFTGAIFAFALSFDDVVVALFIAGPAQRTLPVQMYMQANDLVDLTITAAATVMLVLSLALMVGVEFMKKREVATAR</sequence>
<keyword evidence="3" id="KW-1003">Cell membrane</keyword>
<dbReference type="AlphaFoldDB" id="A0AA41YV68"/>
<reference evidence="10" key="1">
    <citation type="submission" date="2022-05" db="EMBL/GenBank/DDBJ databases">
        <authorList>
            <person name="Pankratov T."/>
        </authorList>
    </citation>
    <scope>NUCLEOTIDE SEQUENCE</scope>
    <source>
        <strain evidence="10">BP6-180914</strain>
    </source>
</reference>
<dbReference type="InterPro" id="IPR035906">
    <property type="entry name" value="MetI-like_sf"/>
</dbReference>
<feature type="transmembrane region" description="Helical" evidence="8">
    <location>
        <begin position="143"/>
        <end position="163"/>
    </location>
</feature>
<protein>
    <submittedName>
        <fullName evidence="10">ABC transporter permease</fullName>
    </submittedName>
</protein>
<comment type="similarity">
    <text evidence="8">Belongs to the binding-protein-dependent transport system permease family.</text>
</comment>
<dbReference type="GO" id="GO:0055085">
    <property type="term" value="P:transmembrane transport"/>
    <property type="evidence" value="ECO:0007669"/>
    <property type="project" value="InterPro"/>
</dbReference>
<keyword evidence="4" id="KW-0997">Cell inner membrane</keyword>
<dbReference type="EMBL" id="JAMOIM010000003">
    <property type="protein sequence ID" value="MCW6507811.1"/>
    <property type="molecule type" value="Genomic_DNA"/>
</dbReference>
<evidence type="ECO:0000256" key="7">
    <source>
        <dbReference type="ARBA" id="ARBA00023136"/>
    </source>
</evidence>
<dbReference type="RefSeq" id="WP_282584168.1">
    <property type="nucleotide sequence ID" value="NZ_JAMOIM010000003.1"/>
</dbReference>
<evidence type="ECO:0000256" key="1">
    <source>
        <dbReference type="ARBA" id="ARBA00004429"/>
    </source>
</evidence>
<dbReference type="InterPro" id="IPR000515">
    <property type="entry name" value="MetI-like"/>
</dbReference>
<name>A0AA41YV68_9HYPH</name>
<keyword evidence="2 8" id="KW-0813">Transport</keyword>
<keyword evidence="7 8" id="KW-0472">Membrane</keyword>
<feature type="transmembrane region" description="Helical" evidence="8">
    <location>
        <begin position="20"/>
        <end position="41"/>
    </location>
</feature>
<dbReference type="GO" id="GO:0005886">
    <property type="term" value="C:plasma membrane"/>
    <property type="evidence" value="ECO:0007669"/>
    <property type="project" value="UniProtKB-SubCell"/>
</dbReference>
<dbReference type="PANTHER" id="PTHR43357:SF4">
    <property type="entry name" value="INNER MEMBRANE ABC TRANSPORTER PERMEASE PROTEIN YDCV"/>
    <property type="match status" value="1"/>
</dbReference>
<evidence type="ECO:0000256" key="6">
    <source>
        <dbReference type="ARBA" id="ARBA00022989"/>
    </source>
</evidence>
<dbReference type="Gene3D" id="1.10.3720.10">
    <property type="entry name" value="MetI-like"/>
    <property type="match status" value="1"/>
</dbReference>
<evidence type="ECO:0000256" key="5">
    <source>
        <dbReference type="ARBA" id="ARBA00022692"/>
    </source>
</evidence>